<dbReference type="InterPro" id="IPR051531">
    <property type="entry name" value="N-acetyltransferase"/>
</dbReference>
<dbReference type="EMBL" id="CP158357">
    <property type="protein sequence ID" value="XBX79483.1"/>
    <property type="molecule type" value="Genomic_DNA"/>
</dbReference>
<feature type="domain" description="N-acetyltransferase" evidence="4">
    <location>
        <begin position="4"/>
        <end position="164"/>
    </location>
</feature>
<accession>A0AAU7W0J2</accession>
<reference evidence="5" key="1">
    <citation type="submission" date="2024-06" db="EMBL/GenBank/DDBJ databases">
        <title>Draft genome sequence of Microbacterium sp. strain A8/3-1, isolated from Oxytropis tragacanthoides Fisch. ex DC. Root nodules in the Altai region of Russia.</title>
        <authorList>
            <person name="Sazanova A."/>
            <person name="Guro P."/>
            <person name="Kuznetsova I."/>
            <person name="Belimov A."/>
            <person name="Safronova V."/>
        </authorList>
    </citation>
    <scope>NUCLEOTIDE SEQUENCE</scope>
    <source>
        <strain evidence="5">A8/3-1</strain>
    </source>
</reference>
<comment type="similarity">
    <text evidence="3">Belongs to the acetyltransferase family. RimJ subfamily.</text>
</comment>
<keyword evidence="1" id="KW-0808">Transferase</keyword>
<dbReference type="InterPro" id="IPR000182">
    <property type="entry name" value="GNAT_dom"/>
</dbReference>
<evidence type="ECO:0000256" key="2">
    <source>
        <dbReference type="ARBA" id="ARBA00023315"/>
    </source>
</evidence>
<proteinExistence type="inferred from homology"/>
<sequence length="165" mass="18580">MEPLTLRPWRDDDLPLLHRANTPEMTSHLNGPETDDQVADRHARYLRYAETGEAHMFAILVGDTAVGSIGYWKVRWHDEDAWETGWFVVPEAQGQGVAARALALLIDDARRQPEARRHLVAFPSVDNPASNAVCRRAGFRLTASTTETFRDATLTVNEWALDLSE</sequence>
<dbReference type="Gene3D" id="3.40.630.30">
    <property type="match status" value="1"/>
</dbReference>
<dbReference type="PANTHER" id="PTHR43792:SF8">
    <property type="entry name" value="[RIBOSOMAL PROTEIN US5]-ALANINE N-ACETYLTRANSFERASE"/>
    <property type="match status" value="1"/>
</dbReference>
<evidence type="ECO:0000259" key="4">
    <source>
        <dbReference type="PROSITE" id="PS51186"/>
    </source>
</evidence>
<dbReference type="GO" id="GO:0005737">
    <property type="term" value="C:cytoplasm"/>
    <property type="evidence" value="ECO:0007669"/>
    <property type="project" value="TreeGrafter"/>
</dbReference>
<evidence type="ECO:0000256" key="3">
    <source>
        <dbReference type="ARBA" id="ARBA00038502"/>
    </source>
</evidence>
<protein>
    <submittedName>
        <fullName evidence="5">GNAT family N-acetyltransferase</fullName>
    </submittedName>
</protein>
<dbReference type="PROSITE" id="PS51186">
    <property type="entry name" value="GNAT"/>
    <property type="match status" value="1"/>
</dbReference>
<gene>
    <name evidence="5" type="ORF">ABS642_05220</name>
</gene>
<organism evidence="5">
    <name type="scientific">Microbacterium sp. A8/3-1</name>
    <dbReference type="NCBI Taxonomy" id="3160749"/>
    <lineage>
        <taxon>Bacteria</taxon>
        <taxon>Bacillati</taxon>
        <taxon>Actinomycetota</taxon>
        <taxon>Actinomycetes</taxon>
        <taxon>Micrococcales</taxon>
        <taxon>Microbacteriaceae</taxon>
        <taxon>Microbacterium</taxon>
    </lineage>
</organism>
<name>A0AAU7W0J2_9MICO</name>
<keyword evidence="2" id="KW-0012">Acyltransferase</keyword>
<dbReference type="SUPFAM" id="SSF55729">
    <property type="entry name" value="Acyl-CoA N-acyltransferases (Nat)"/>
    <property type="match status" value="1"/>
</dbReference>
<dbReference type="PANTHER" id="PTHR43792">
    <property type="entry name" value="GNAT FAMILY, PUTATIVE (AFU_ORTHOLOGUE AFUA_3G00765)-RELATED-RELATED"/>
    <property type="match status" value="1"/>
</dbReference>
<dbReference type="CDD" id="cd04301">
    <property type="entry name" value="NAT_SF"/>
    <property type="match status" value="1"/>
</dbReference>
<dbReference type="RefSeq" id="WP_350352511.1">
    <property type="nucleotide sequence ID" value="NZ_CP158357.1"/>
</dbReference>
<dbReference type="GO" id="GO:0008999">
    <property type="term" value="F:protein-N-terminal-alanine acetyltransferase activity"/>
    <property type="evidence" value="ECO:0007669"/>
    <property type="project" value="TreeGrafter"/>
</dbReference>
<dbReference type="AlphaFoldDB" id="A0AAU7W0J2"/>
<evidence type="ECO:0000313" key="5">
    <source>
        <dbReference type="EMBL" id="XBX79483.1"/>
    </source>
</evidence>
<dbReference type="Pfam" id="PF13302">
    <property type="entry name" value="Acetyltransf_3"/>
    <property type="match status" value="1"/>
</dbReference>
<evidence type="ECO:0000256" key="1">
    <source>
        <dbReference type="ARBA" id="ARBA00022679"/>
    </source>
</evidence>
<dbReference type="InterPro" id="IPR016181">
    <property type="entry name" value="Acyl_CoA_acyltransferase"/>
</dbReference>